<dbReference type="GO" id="GO:0003968">
    <property type="term" value="F:RNA-directed RNA polymerase activity"/>
    <property type="evidence" value="ECO:0007669"/>
    <property type="project" value="UniProtKB-KW"/>
</dbReference>
<dbReference type="EMBL" id="KU597305">
    <property type="protein sequence ID" value="AOM63180.1"/>
    <property type="molecule type" value="Genomic_RNA"/>
</dbReference>
<keyword evidence="12" id="KW-1185">Reference proteome</keyword>
<evidence type="ECO:0000259" key="10">
    <source>
        <dbReference type="PROSITE" id="PS50507"/>
    </source>
</evidence>
<dbReference type="OrthoDB" id="9167at10239"/>
<dbReference type="RefSeq" id="YP_009551684.1">
    <property type="nucleotide sequence ID" value="NC_040530.1"/>
</dbReference>
<name>A0A1C9C4I9_9VIRU</name>
<evidence type="ECO:0000313" key="11">
    <source>
        <dbReference type="EMBL" id="AOM63180.1"/>
    </source>
</evidence>
<dbReference type="Proteomes" id="UP000289565">
    <property type="component" value="Segment"/>
</dbReference>
<evidence type="ECO:0000256" key="7">
    <source>
        <dbReference type="ARBA" id="ARBA00048744"/>
    </source>
</evidence>
<keyword evidence="4 8" id="KW-0548">Nucleotidyltransferase</keyword>
<feature type="domain" description="RdRp catalytic" evidence="10">
    <location>
        <begin position="671"/>
        <end position="787"/>
    </location>
</feature>
<protein>
    <recommendedName>
        <fullName evidence="8">RNA-directed RNA polymerase</fullName>
        <ecNumber evidence="8">2.7.7.48</ecNumber>
    </recommendedName>
</protein>
<evidence type="ECO:0000256" key="6">
    <source>
        <dbReference type="ARBA" id="ARBA00022953"/>
    </source>
</evidence>
<dbReference type="GO" id="GO:0006351">
    <property type="term" value="P:DNA-templated transcription"/>
    <property type="evidence" value="ECO:0007669"/>
    <property type="project" value="InterPro"/>
</dbReference>
<dbReference type="SUPFAM" id="SSF56672">
    <property type="entry name" value="DNA/RNA polymerases"/>
    <property type="match status" value="1"/>
</dbReference>
<keyword evidence="6 8" id="KW-0693">Viral RNA replication</keyword>
<organism evidence="11 12">
    <name type="scientific">Eimeria stiedai RNA virus 1</name>
    <dbReference type="NCBI Taxonomy" id="1898175"/>
    <lineage>
        <taxon>Viruses</taxon>
        <taxon>Riboviria</taxon>
        <taxon>Orthornavirae</taxon>
        <taxon>Duplornaviricota</taxon>
        <taxon>Chrymotiviricetes</taxon>
        <taxon>Ghabrivirales</taxon>
        <taxon>Totiviridae</taxon>
    </lineage>
</organism>
<comment type="similarity">
    <text evidence="1">Belongs to the totiviridae RNA-directed RNA polymerase family.</text>
</comment>
<evidence type="ECO:0000256" key="3">
    <source>
        <dbReference type="ARBA" id="ARBA00022679"/>
    </source>
</evidence>
<evidence type="ECO:0000313" key="12">
    <source>
        <dbReference type="Proteomes" id="UP000289565"/>
    </source>
</evidence>
<evidence type="ECO:0000256" key="2">
    <source>
        <dbReference type="ARBA" id="ARBA00022484"/>
    </source>
</evidence>
<dbReference type="GO" id="GO:0003723">
    <property type="term" value="F:RNA binding"/>
    <property type="evidence" value="ECO:0007669"/>
    <property type="project" value="InterPro"/>
</dbReference>
<dbReference type="Pfam" id="PF02123">
    <property type="entry name" value="RdRP_4"/>
    <property type="match status" value="1"/>
</dbReference>
<evidence type="ECO:0000256" key="4">
    <source>
        <dbReference type="ARBA" id="ARBA00022695"/>
    </source>
</evidence>
<accession>A0A1C9C4I9</accession>
<proteinExistence type="inferred from homology"/>
<gene>
    <name evidence="11" type="primary">RdRp</name>
    <name evidence="11" type="ORF">EsRv1gp2</name>
</gene>
<dbReference type="GO" id="GO:0039694">
    <property type="term" value="P:viral RNA genome replication"/>
    <property type="evidence" value="ECO:0007669"/>
    <property type="project" value="InterPro"/>
</dbReference>
<keyword evidence="3 8" id="KW-0808">Transferase</keyword>
<evidence type="ECO:0000256" key="5">
    <source>
        <dbReference type="ARBA" id="ARBA00022741"/>
    </source>
</evidence>
<evidence type="ECO:0000256" key="9">
    <source>
        <dbReference type="SAM" id="MobiDB-lite"/>
    </source>
</evidence>
<reference evidence="11 12" key="1">
    <citation type="journal article" date="2016" name="Arch. Virol.">
        <title>Complete genome sequence and evolution analysis of Eimeria stiedai RNA virus 1, a novel member of the family Totiviridae.</title>
        <authorList>
            <person name="Xin C."/>
            <person name="Wu B."/>
            <person name="Li J."/>
            <person name="Gong P."/>
            <person name="Yang J."/>
            <person name="Li H."/>
            <person name="Cai X."/>
            <person name="Zhang X."/>
        </authorList>
    </citation>
    <scope>NUCLEOTIDE SEQUENCE [LARGE SCALE GENOMIC DNA]</scope>
    <source>
        <strain evidence="11">TQCBD-12/0909</strain>
    </source>
</reference>
<dbReference type="EC" id="2.7.7.48" evidence="8"/>
<sequence length="1100" mass="118872">MKRVGGAASRGALREAADSCGLTRLLVGFIAEASALSRLPESERYGAIISACGGGAEDRLEACVCYNILSNPTPIHLPQPAAWVWPILLGVGEAAGRMLPPEWRRCIAMLPRRRYSVLPRAQGNRWLGSSKGRGVDSLASSYALHVDSHGRDGKPALGALCRYLSEADAAIHEGTRRVLASRAVPPAASVSGLLASGRELFEAGLLGEEQDTEAHVRVDGPSPRMRARRGGGGSYVAPGISRVASRLATSVRGGVNSLLTWLRDFSVSEVAGALGRVATQRLVGASAGPAVLERRLEERARPSPVSSGVTSGRPWARGLDDKGGSCGVLGGSGWSMKVSRRQAEGLMRSISLPEIALTLVKREAGLRLRSRLQARFPRKQMSQATSKVNVFLDSLLMDLAAYDPTGCSLSLSILDTVPAGTLYEDQVCGAVLHAFSLCHGRAGATLLLILVLGLAAGGTPLQGLSDVLKATGSNTSFEWAHFCELHCLLGRGAGELDLKEDAARRCRPKPDMEVEVDPVKLETAVRAVLAEELGTDNLIIDDLDRHWDRRFEWCVAGAHAASVNQCGGFSCVPSCGPGGRKMTRRMAMEYVEGNPLHSWDGEVKVSVIPKLEHGKIRAIYSCNTISYAIFSRVLRPAERKWAGRRVIVDPGAGGNYGMFKRIRTAWPRSLPVAVMLDYADFNSQHTLGAQQTVIRCLLERCPGISAAEKETMIASFDRMYIYHSGALVGRCRRSLMSGHRGTSFINSVLNAAYLRVVLGEDGYAKLQSFHVGDDVLIFARDERSGYEIIQAMTAAGFHLQAKKQSVGRAGFEFLRMAGTRRAARGYLARSVASTVSGSWTSDERLGAIASLHNAVQQARSLINRSGNMDCYKLLLRSAYARTSLPLSILGEVLSGQVAVGAGPVYRADGHYYNREVLELDLAREHHVDSIPWRKLARHATSDYFARGRADLEEHAMFLVGYKPWLAALRSTYGDLAGVLNEPGPDDGDDTPRAVALGVKRMFTKSGVVSLDTELDKPVQRGLLVHYPIIVLLQHSLDNNQIGELLRAAGHLCEPGAERIAAFGDVKLGSVINGWLPYSDAAALGARGLWQTVRVLYPLRM</sequence>
<evidence type="ECO:0000256" key="1">
    <source>
        <dbReference type="ARBA" id="ARBA00010455"/>
    </source>
</evidence>
<dbReference type="GO" id="GO:0000166">
    <property type="term" value="F:nucleotide binding"/>
    <property type="evidence" value="ECO:0007669"/>
    <property type="project" value="UniProtKB-KW"/>
</dbReference>
<dbReference type="InterPro" id="IPR001795">
    <property type="entry name" value="RNA-dir_pol_luteovirus"/>
</dbReference>
<feature type="region of interest" description="Disordered" evidence="9">
    <location>
        <begin position="297"/>
        <end position="316"/>
    </location>
</feature>
<dbReference type="KEGG" id="vg:41700656"/>
<dbReference type="PROSITE" id="PS50507">
    <property type="entry name" value="RDRP_SSRNA_POS"/>
    <property type="match status" value="1"/>
</dbReference>
<keyword evidence="2 8" id="KW-0696">RNA-directed RNA polymerase</keyword>
<comment type="catalytic activity">
    <reaction evidence="7 8">
        <text>RNA(n) + a ribonucleoside 5'-triphosphate = RNA(n+1) + diphosphate</text>
        <dbReference type="Rhea" id="RHEA:21248"/>
        <dbReference type="Rhea" id="RHEA-COMP:14527"/>
        <dbReference type="Rhea" id="RHEA-COMP:17342"/>
        <dbReference type="ChEBI" id="CHEBI:33019"/>
        <dbReference type="ChEBI" id="CHEBI:61557"/>
        <dbReference type="ChEBI" id="CHEBI:140395"/>
        <dbReference type="EC" id="2.7.7.48"/>
    </reaction>
</comment>
<keyword evidence="5 8" id="KW-0547">Nucleotide-binding</keyword>
<dbReference type="GeneID" id="41700656"/>
<dbReference type="InterPro" id="IPR043502">
    <property type="entry name" value="DNA/RNA_pol_sf"/>
</dbReference>
<evidence type="ECO:0000256" key="8">
    <source>
        <dbReference type="RuleBase" id="RU364050"/>
    </source>
</evidence>
<dbReference type="InterPro" id="IPR007094">
    <property type="entry name" value="RNA-dir_pol_PSvirus"/>
</dbReference>